<evidence type="ECO:0000256" key="1">
    <source>
        <dbReference type="ARBA" id="ARBA00022729"/>
    </source>
</evidence>
<dbReference type="EMBL" id="PYLS01000004">
    <property type="protein sequence ID" value="PST84106.1"/>
    <property type="molecule type" value="Genomic_DNA"/>
</dbReference>
<keyword evidence="2" id="KW-0449">Lipoprotein</keyword>
<dbReference type="Gene3D" id="3.40.50.1000">
    <property type="entry name" value="HAD superfamily/HAD-like"/>
    <property type="match status" value="1"/>
</dbReference>
<protein>
    <submittedName>
        <fullName evidence="2">5'-nucleotidase, lipoprotein e(P4) family</fullName>
    </submittedName>
</protein>
<dbReference type="GO" id="GO:0009279">
    <property type="term" value="C:cell outer membrane"/>
    <property type="evidence" value="ECO:0007669"/>
    <property type="project" value="InterPro"/>
</dbReference>
<dbReference type="PANTHER" id="PTHR31284:SF10">
    <property type="entry name" value="ACID PHOSPHATASE-LIKE PROTEIN"/>
    <property type="match status" value="1"/>
</dbReference>
<dbReference type="CDD" id="cd07534">
    <property type="entry name" value="HAD_CAP"/>
    <property type="match status" value="1"/>
</dbReference>
<dbReference type="InterPro" id="IPR023214">
    <property type="entry name" value="HAD_sf"/>
</dbReference>
<dbReference type="InterPro" id="IPR006423">
    <property type="entry name" value="Lipo_e_P4"/>
</dbReference>
<gene>
    <name evidence="2" type="ORF">C7T94_05075</name>
</gene>
<dbReference type="NCBIfam" id="TIGR01533">
    <property type="entry name" value="lipo_e_P4"/>
    <property type="match status" value="1"/>
</dbReference>
<dbReference type="Pfam" id="PF03767">
    <property type="entry name" value="Acid_phosphat_B"/>
    <property type="match status" value="1"/>
</dbReference>
<dbReference type="SFLD" id="SFLDG01125">
    <property type="entry name" value="C1.1:_Acid_Phosphatase_Like"/>
    <property type="match status" value="1"/>
</dbReference>
<dbReference type="SFLD" id="SFLDS00003">
    <property type="entry name" value="Haloacid_Dehalogenase"/>
    <property type="match status" value="1"/>
</dbReference>
<dbReference type="Proteomes" id="UP000240912">
    <property type="component" value="Unassembled WGS sequence"/>
</dbReference>
<sequence length="246" mass="28361">MSGFAHAQDQPEAARHYTTAVLWQQHSGEYRALCFQAYNFARVSLKAAMKKRDRRKPNCIIVDVDETVLDNSAFQGHEIKKGTSFIQKDWTEWAALAQADTVPGAHAFLKFAASKKIEVFYITNRERAEHAGTLENLRRYGFPNADEAHLVVKEQTSDKEPRRKAVAERYNILMLCGDNLSDFSNVFYRENRETKTETERAQSQFGSRFIVLPNPMYGDWEKLLYPPGQLTEEQRGNSRLEKLKSY</sequence>
<name>A0A2T3HNV3_9SPHI</name>
<evidence type="ECO:0000313" key="2">
    <source>
        <dbReference type="EMBL" id="PST84106.1"/>
    </source>
</evidence>
<dbReference type="PIRSF" id="PIRSF019271">
    <property type="entry name" value="Acid_Ptase_C"/>
    <property type="match status" value="1"/>
</dbReference>
<dbReference type="OrthoDB" id="395856at2"/>
<dbReference type="AlphaFoldDB" id="A0A2T3HNV3"/>
<proteinExistence type="predicted"/>
<comment type="caution">
    <text evidence="2">The sequence shown here is derived from an EMBL/GenBank/DDBJ whole genome shotgun (WGS) entry which is preliminary data.</text>
</comment>
<keyword evidence="1" id="KW-0732">Signal</keyword>
<accession>A0A2T3HNV3</accession>
<dbReference type="InterPro" id="IPR005519">
    <property type="entry name" value="Acid_phosphat_B-like"/>
</dbReference>
<organism evidence="2 3">
    <name type="scientific">Pedobacter yulinensis</name>
    <dbReference type="NCBI Taxonomy" id="2126353"/>
    <lineage>
        <taxon>Bacteria</taxon>
        <taxon>Pseudomonadati</taxon>
        <taxon>Bacteroidota</taxon>
        <taxon>Sphingobacteriia</taxon>
        <taxon>Sphingobacteriales</taxon>
        <taxon>Sphingobacteriaceae</taxon>
        <taxon>Pedobacter</taxon>
    </lineage>
</organism>
<dbReference type="InterPro" id="IPR036412">
    <property type="entry name" value="HAD-like_sf"/>
</dbReference>
<evidence type="ECO:0000313" key="3">
    <source>
        <dbReference type="Proteomes" id="UP000240912"/>
    </source>
</evidence>
<reference evidence="2 3" key="1">
    <citation type="submission" date="2018-03" db="EMBL/GenBank/DDBJ databases">
        <authorList>
            <person name="Keele B.F."/>
        </authorList>
    </citation>
    <scope>NUCLEOTIDE SEQUENCE [LARGE SCALE GENOMIC DNA]</scope>
    <source>
        <strain evidence="2 3">YL28-9</strain>
    </source>
</reference>
<keyword evidence="3" id="KW-1185">Reference proteome</keyword>
<dbReference type="SUPFAM" id="SSF56784">
    <property type="entry name" value="HAD-like"/>
    <property type="match status" value="1"/>
</dbReference>
<dbReference type="PANTHER" id="PTHR31284">
    <property type="entry name" value="ACID PHOSPHATASE-LIKE PROTEIN"/>
    <property type="match status" value="1"/>
</dbReference>